<keyword evidence="2" id="KW-1185">Reference proteome</keyword>
<dbReference type="EMBL" id="AAMT01000002">
    <property type="protein sequence ID" value="EAQ14524.1"/>
    <property type="molecule type" value="Genomic_DNA"/>
</dbReference>
<accession>A3VC41</accession>
<dbReference type="GO" id="GO:0016787">
    <property type="term" value="F:hydrolase activity"/>
    <property type="evidence" value="ECO:0007669"/>
    <property type="project" value="UniProtKB-KW"/>
</dbReference>
<dbReference type="Proteomes" id="UP000002931">
    <property type="component" value="Unassembled WGS sequence"/>
</dbReference>
<protein>
    <submittedName>
        <fullName evidence="1">ATP synthase subunit C</fullName>
        <ecNumber evidence="1">3.6.3.14</ecNumber>
    </submittedName>
</protein>
<evidence type="ECO:0000313" key="1">
    <source>
        <dbReference type="EMBL" id="EAQ14524.1"/>
    </source>
</evidence>
<evidence type="ECO:0000313" key="2">
    <source>
        <dbReference type="Proteomes" id="UP000002931"/>
    </source>
</evidence>
<reference evidence="1 2" key="1">
    <citation type="journal article" date="2010" name="J. Bacteriol.">
        <title>Genome sequences of Pelagibaca bermudensis HTCC2601T and Maritimibacter alkaliphilus HTCC2654T, the type strains of two marine Roseobacter genera.</title>
        <authorList>
            <person name="Thrash J.C."/>
            <person name="Cho J.C."/>
            <person name="Ferriera S."/>
            <person name="Johnson J."/>
            <person name="Vergin K.L."/>
            <person name="Giovannoni S.J."/>
        </authorList>
    </citation>
    <scope>NUCLEOTIDE SEQUENCE [LARGE SCALE GENOMIC DNA]</scope>
    <source>
        <strain evidence="1 2">HTCC2654</strain>
    </source>
</reference>
<sequence>MMFLLTMEFELIFLG</sequence>
<gene>
    <name evidence="1" type="ORF">RB2654_17681</name>
</gene>
<dbReference type="HOGENOM" id="CLU_3434053_0_0_5"/>
<organism evidence="1 2">
    <name type="scientific">Maritimibacter alkaliphilus HTCC2654</name>
    <dbReference type="NCBI Taxonomy" id="314271"/>
    <lineage>
        <taxon>Bacteria</taxon>
        <taxon>Pseudomonadati</taxon>
        <taxon>Pseudomonadota</taxon>
        <taxon>Alphaproteobacteria</taxon>
        <taxon>Rhodobacterales</taxon>
        <taxon>Roseobacteraceae</taxon>
        <taxon>Maritimibacter</taxon>
    </lineage>
</organism>
<proteinExistence type="predicted"/>
<dbReference type="EC" id="3.6.3.14" evidence="1"/>
<keyword evidence="1" id="KW-0378">Hydrolase</keyword>
<comment type="caution">
    <text evidence="1">The sequence shown here is derived from an EMBL/GenBank/DDBJ whole genome shotgun (WGS) entry which is preliminary data.</text>
</comment>
<name>A3VC41_9RHOB</name>